<feature type="binding site" evidence="5">
    <location>
        <position position="290"/>
    </location>
    <ligand>
        <name>substrate</name>
    </ligand>
</feature>
<feature type="active site" description="Proton donor" evidence="7">
    <location>
        <position position="358"/>
    </location>
</feature>
<dbReference type="AlphaFoldDB" id="W8T6F8"/>
<organism evidence="11 12">
    <name type="scientific">Peptoclostridium acidaminophilum DSM 3953</name>
    <dbReference type="NCBI Taxonomy" id="1286171"/>
    <lineage>
        <taxon>Bacteria</taxon>
        <taxon>Bacillati</taxon>
        <taxon>Bacillota</taxon>
        <taxon>Clostridia</taxon>
        <taxon>Peptostreptococcales</taxon>
        <taxon>Peptoclostridiaceae</taxon>
        <taxon>Peptoclostridium</taxon>
    </lineage>
</organism>
<keyword evidence="5" id="KW-0028">Amino-acid biosynthesis</keyword>
<keyword evidence="12" id="KW-1185">Reference proteome</keyword>
<dbReference type="PATRIC" id="fig|1286171.3.peg.1121"/>
<dbReference type="InterPro" id="IPR029066">
    <property type="entry name" value="PLP-binding_barrel"/>
</dbReference>
<comment type="cofactor">
    <cofactor evidence="1 5 7 8">
        <name>pyridoxal 5'-phosphate</name>
        <dbReference type="ChEBI" id="CHEBI:597326"/>
    </cofactor>
</comment>
<dbReference type="InterPro" id="IPR022657">
    <property type="entry name" value="De-COase2_CS"/>
</dbReference>
<dbReference type="OrthoDB" id="9802241at2"/>
<evidence type="ECO:0000256" key="2">
    <source>
        <dbReference type="ARBA" id="ARBA00022793"/>
    </source>
</evidence>
<keyword evidence="2 5" id="KW-0210">Decarboxylase</keyword>
<evidence type="ECO:0000256" key="5">
    <source>
        <dbReference type="HAMAP-Rule" id="MF_02120"/>
    </source>
</evidence>
<evidence type="ECO:0000313" key="11">
    <source>
        <dbReference type="EMBL" id="AHM56470.1"/>
    </source>
</evidence>
<dbReference type="PANTHER" id="PTHR43727">
    <property type="entry name" value="DIAMINOPIMELATE DECARBOXYLASE"/>
    <property type="match status" value="1"/>
</dbReference>
<dbReference type="PANTHER" id="PTHR43727:SF2">
    <property type="entry name" value="GROUP IV DECARBOXYLASE"/>
    <property type="match status" value="1"/>
</dbReference>
<dbReference type="Pfam" id="PF00278">
    <property type="entry name" value="Orn_DAP_Arg_deC"/>
    <property type="match status" value="1"/>
</dbReference>
<dbReference type="SUPFAM" id="SSF51419">
    <property type="entry name" value="PLP-binding barrel"/>
    <property type="match status" value="1"/>
</dbReference>
<dbReference type="PROSITE" id="PS00879">
    <property type="entry name" value="ODR_DC_2_2"/>
    <property type="match status" value="1"/>
</dbReference>
<accession>W8T6F8</accession>
<dbReference type="Gene3D" id="3.20.20.10">
    <property type="entry name" value="Alanine racemase"/>
    <property type="match status" value="1"/>
</dbReference>
<feature type="domain" description="Orn/DAP/Arg decarboxylase 2 C-terminal" evidence="9">
    <location>
        <begin position="33"/>
        <end position="385"/>
    </location>
</feature>
<sequence>MITFGNYSVEGNSLCLQGRKLSDMAREYGTPLYVYDEDYIRDNARRFKNSFERGKNIVTYAGKAFLTLEICRIMNQEGLSLDVVSSGELYTAFKAGFPMERVLFHGNNKTREEIELGVELGIGRFVADNFRELSLIDEISRSKGRVSSVILRITPGIDAHTHDYIKTGMIDSKFGFSIVEKQYIEAAKMAMQLENIDLKGIHCHIGSQIFDLDPFYDAGGVMLGLYKEIMDETGAKLEELDLGGGFGCYYIDGDNPLEIEEYVETILKSAAENAARLGIKEPRLIIEPGRSMVNNSCVTLYTVGAIKEIPGVKKYVAVDGGMADNIRPALYQAQYDAVLADRVDDEKVETVAIAGKSCESGDILINEIKMPLIEEDEILAVLYTGAYGYSMASNYNLIRKPAVVFVSKEGVKVAVRRQTYDDMLREQV</sequence>
<dbReference type="HOGENOM" id="CLU_026444_0_1_9"/>
<dbReference type="InterPro" id="IPR009006">
    <property type="entry name" value="Ala_racemase/Decarboxylase_C"/>
</dbReference>
<dbReference type="EC" id="4.1.1.20" evidence="5 6"/>
<keyword evidence="5 8" id="KW-0457">Lysine biosynthesis</keyword>
<evidence type="ECO:0000256" key="4">
    <source>
        <dbReference type="ARBA" id="ARBA00023239"/>
    </source>
</evidence>
<evidence type="ECO:0000256" key="7">
    <source>
        <dbReference type="PIRSR" id="PIRSR600183-50"/>
    </source>
</evidence>
<dbReference type="FunFam" id="3.20.20.10:FF:000003">
    <property type="entry name" value="Diaminopimelate decarboxylase"/>
    <property type="match status" value="1"/>
</dbReference>
<feature type="domain" description="Orn/DAP/Arg decarboxylase 2 N-terminal" evidence="10">
    <location>
        <begin position="39"/>
        <end position="293"/>
    </location>
</feature>
<feature type="binding site" evidence="5">
    <location>
        <position position="331"/>
    </location>
    <ligand>
        <name>substrate</name>
    </ligand>
</feature>
<dbReference type="Proteomes" id="UP000019591">
    <property type="component" value="Chromosome"/>
</dbReference>
<dbReference type="Pfam" id="PF02784">
    <property type="entry name" value="Orn_Arg_deC_N"/>
    <property type="match status" value="1"/>
</dbReference>
<feature type="binding site" evidence="5">
    <location>
        <position position="245"/>
    </location>
    <ligand>
        <name>pyridoxal 5'-phosphate</name>
        <dbReference type="ChEBI" id="CHEBI:597326"/>
    </ligand>
</feature>
<dbReference type="PRINTS" id="PR01181">
    <property type="entry name" value="DAPDCRBXLASE"/>
</dbReference>
<dbReference type="InterPro" id="IPR000183">
    <property type="entry name" value="Orn/DAP/Arg_de-COase"/>
</dbReference>
<feature type="binding site" evidence="5">
    <location>
        <position position="387"/>
    </location>
    <ligand>
        <name>substrate</name>
    </ligand>
</feature>
<evidence type="ECO:0000256" key="1">
    <source>
        <dbReference type="ARBA" id="ARBA00001933"/>
    </source>
</evidence>
<keyword evidence="4 5" id="KW-0456">Lyase</keyword>
<feature type="binding site" evidence="5">
    <location>
        <begin position="287"/>
        <end position="290"/>
    </location>
    <ligand>
        <name>pyridoxal 5'-phosphate</name>
        <dbReference type="ChEBI" id="CHEBI:597326"/>
    </ligand>
</feature>
<dbReference type="SUPFAM" id="SSF50621">
    <property type="entry name" value="Alanine racemase C-terminal domain-like"/>
    <property type="match status" value="1"/>
</dbReference>
<comment type="pathway">
    <text evidence="5 8">Amino-acid biosynthesis; L-lysine biosynthesis via DAP pathway; L-lysine from DL-2,6-diaminopimelate: step 1/1.</text>
</comment>
<comment type="subunit">
    <text evidence="5">Homodimer.</text>
</comment>
<dbReference type="PRINTS" id="PR01179">
    <property type="entry name" value="ODADCRBXLASE"/>
</dbReference>
<dbReference type="InterPro" id="IPR002986">
    <property type="entry name" value="DAP_deCOOHase_LysA"/>
</dbReference>
<dbReference type="EMBL" id="CP007452">
    <property type="protein sequence ID" value="AHM56470.1"/>
    <property type="molecule type" value="Genomic_DNA"/>
</dbReference>
<evidence type="ECO:0000256" key="6">
    <source>
        <dbReference type="NCBIfam" id="TIGR01048"/>
    </source>
</evidence>
<proteinExistence type="inferred from homology"/>
<evidence type="ECO:0000259" key="9">
    <source>
        <dbReference type="Pfam" id="PF00278"/>
    </source>
</evidence>
<dbReference type="GO" id="GO:0030170">
    <property type="term" value="F:pyridoxal phosphate binding"/>
    <property type="evidence" value="ECO:0007669"/>
    <property type="project" value="UniProtKB-UniRule"/>
</dbReference>
<feature type="modified residue" description="N6-(pyridoxal phosphate)lysine" evidence="5 7">
    <location>
        <position position="63"/>
    </location>
</feature>
<name>W8T6F8_PEPAC</name>
<feature type="binding site" evidence="5">
    <location>
        <position position="327"/>
    </location>
    <ligand>
        <name>substrate</name>
    </ligand>
</feature>
<dbReference type="GO" id="GO:0009089">
    <property type="term" value="P:lysine biosynthetic process via diaminopimelate"/>
    <property type="evidence" value="ECO:0007669"/>
    <property type="project" value="UniProtKB-UniRule"/>
</dbReference>
<comment type="function">
    <text evidence="5">Specifically catalyzes the decarboxylation of meso-diaminopimelate (meso-DAP) to L-lysine.</text>
</comment>
<dbReference type="eggNOG" id="COG0019">
    <property type="taxonomic scope" value="Bacteria"/>
</dbReference>
<gene>
    <name evidence="5 11" type="primary">lysA</name>
    <name evidence="11" type="ORF">EAL2_c11740</name>
</gene>
<dbReference type="HAMAP" id="MF_02120">
    <property type="entry name" value="LysA"/>
    <property type="match status" value="1"/>
</dbReference>
<dbReference type="InterPro" id="IPR022643">
    <property type="entry name" value="De-COase2_C"/>
</dbReference>
<evidence type="ECO:0000313" key="12">
    <source>
        <dbReference type="Proteomes" id="UP000019591"/>
    </source>
</evidence>
<dbReference type="CDD" id="cd06828">
    <property type="entry name" value="PLPDE_III_DapDC"/>
    <property type="match status" value="1"/>
</dbReference>
<dbReference type="UniPathway" id="UPA00034">
    <property type="reaction ID" value="UER00027"/>
</dbReference>
<dbReference type="KEGG" id="eac:EAL2_c11740"/>
<evidence type="ECO:0000256" key="3">
    <source>
        <dbReference type="ARBA" id="ARBA00022898"/>
    </source>
</evidence>
<protein>
    <recommendedName>
        <fullName evidence="5 6">Diaminopimelate decarboxylase</fullName>
        <shortName evidence="5">DAP decarboxylase</shortName>
        <shortName evidence="5">DAPDC</shortName>
        <ecNumber evidence="5 6">4.1.1.20</ecNumber>
    </recommendedName>
</protein>
<keyword evidence="3 5" id="KW-0663">Pyridoxal phosphate</keyword>
<dbReference type="InterPro" id="IPR022644">
    <property type="entry name" value="De-COase2_N"/>
</dbReference>
<comment type="catalytic activity">
    <reaction evidence="5 8">
        <text>meso-2,6-diaminopimelate + H(+) = L-lysine + CO2</text>
        <dbReference type="Rhea" id="RHEA:15101"/>
        <dbReference type="ChEBI" id="CHEBI:15378"/>
        <dbReference type="ChEBI" id="CHEBI:16526"/>
        <dbReference type="ChEBI" id="CHEBI:32551"/>
        <dbReference type="ChEBI" id="CHEBI:57791"/>
        <dbReference type="EC" id="4.1.1.20"/>
    </reaction>
</comment>
<evidence type="ECO:0000259" key="10">
    <source>
        <dbReference type="Pfam" id="PF02784"/>
    </source>
</evidence>
<dbReference type="STRING" id="1286171.EAL2_c11740"/>
<dbReference type="NCBIfam" id="TIGR01048">
    <property type="entry name" value="lysA"/>
    <property type="match status" value="1"/>
</dbReference>
<dbReference type="GO" id="GO:0008836">
    <property type="term" value="F:diaminopimelate decarboxylase activity"/>
    <property type="evidence" value="ECO:0007669"/>
    <property type="project" value="UniProtKB-UniRule"/>
</dbReference>
<dbReference type="Gene3D" id="2.40.37.10">
    <property type="entry name" value="Lyase, Ornithine Decarboxylase, Chain A, domain 1"/>
    <property type="match status" value="1"/>
</dbReference>
<reference evidence="11 12" key="1">
    <citation type="journal article" date="2014" name="Genome Announc.">
        <title>Complete Genome Sequence of Amino Acid-Utilizing Eubacterium acidaminophilum al-2 (DSM 3953).</title>
        <authorList>
            <person name="Poehlein A."/>
            <person name="Andreesen J.R."/>
            <person name="Daniel R."/>
        </authorList>
    </citation>
    <scope>NUCLEOTIDE SEQUENCE [LARGE SCALE GENOMIC DNA]</scope>
    <source>
        <strain evidence="11 12">DSM 3953</strain>
    </source>
</reference>
<comment type="similarity">
    <text evidence="5">Belongs to the Orn/Lys/Arg decarboxylase class-II family. LysA subfamily.</text>
</comment>
<dbReference type="RefSeq" id="WP_025435472.1">
    <property type="nucleotide sequence ID" value="NZ_CP007452.1"/>
</dbReference>
<feature type="binding site" evidence="5">
    <location>
        <position position="387"/>
    </location>
    <ligand>
        <name>pyridoxal 5'-phosphate</name>
        <dbReference type="ChEBI" id="CHEBI:597326"/>
    </ligand>
</feature>
<feature type="binding site" evidence="5">
    <location>
        <position position="359"/>
    </location>
    <ligand>
        <name>substrate</name>
    </ligand>
</feature>
<evidence type="ECO:0000256" key="8">
    <source>
        <dbReference type="RuleBase" id="RU003738"/>
    </source>
</evidence>